<dbReference type="PANTHER" id="PTHR43124">
    <property type="entry name" value="PURINE EFFLUX PUMP PBUE"/>
    <property type="match status" value="1"/>
</dbReference>
<organism evidence="8 9">
    <name type="scientific">Gordonibacter urolithinfaciens</name>
    <dbReference type="NCBI Taxonomy" id="1335613"/>
    <lineage>
        <taxon>Bacteria</taxon>
        <taxon>Bacillati</taxon>
        <taxon>Actinomycetota</taxon>
        <taxon>Coriobacteriia</taxon>
        <taxon>Eggerthellales</taxon>
        <taxon>Eggerthellaceae</taxon>
        <taxon>Gordonibacter</taxon>
    </lineage>
</organism>
<evidence type="ECO:0000256" key="2">
    <source>
        <dbReference type="ARBA" id="ARBA00022475"/>
    </source>
</evidence>
<accession>A0A423UI54</accession>
<feature type="transmembrane region" description="Helical" evidence="6">
    <location>
        <begin position="78"/>
        <end position="98"/>
    </location>
</feature>
<evidence type="ECO:0000313" key="8">
    <source>
        <dbReference type="EMBL" id="ROT88649.1"/>
    </source>
</evidence>
<dbReference type="PROSITE" id="PS50850">
    <property type="entry name" value="MFS"/>
    <property type="match status" value="1"/>
</dbReference>
<feature type="transmembrane region" description="Helical" evidence="6">
    <location>
        <begin position="281"/>
        <end position="298"/>
    </location>
</feature>
<feature type="transmembrane region" description="Helical" evidence="6">
    <location>
        <begin position="304"/>
        <end position="324"/>
    </location>
</feature>
<feature type="transmembrane region" description="Helical" evidence="6">
    <location>
        <begin position="216"/>
        <end position="237"/>
    </location>
</feature>
<evidence type="ECO:0000259" key="7">
    <source>
        <dbReference type="PROSITE" id="PS50850"/>
    </source>
</evidence>
<dbReference type="AlphaFoldDB" id="A0A423UI54"/>
<dbReference type="SUPFAM" id="SSF103473">
    <property type="entry name" value="MFS general substrate transporter"/>
    <property type="match status" value="1"/>
</dbReference>
<dbReference type="PANTHER" id="PTHR43124:SF3">
    <property type="entry name" value="CHLORAMPHENICOL EFFLUX PUMP RV0191"/>
    <property type="match status" value="1"/>
</dbReference>
<reference evidence="9" key="1">
    <citation type="submission" date="2018-05" db="EMBL/GenBank/DDBJ databases">
        <title>Genome Sequencing of selected type strains of the family Eggerthellaceae.</title>
        <authorList>
            <person name="Danylec N."/>
            <person name="Stoll D.A."/>
            <person name="Doetsch A."/>
            <person name="Huch M."/>
        </authorList>
    </citation>
    <scope>NUCLEOTIDE SEQUENCE [LARGE SCALE GENOMIC DNA]</scope>
    <source>
        <strain evidence="9">DSM 27213</strain>
    </source>
</reference>
<evidence type="ECO:0000256" key="4">
    <source>
        <dbReference type="ARBA" id="ARBA00022989"/>
    </source>
</evidence>
<protein>
    <submittedName>
        <fullName evidence="8">MFS transporter</fullName>
    </submittedName>
</protein>
<feature type="transmembrane region" description="Helical" evidence="6">
    <location>
        <begin position="137"/>
        <end position="160"/>
    </location>
</feature>
<dbReference type="InterPro" id="IPR050189">
    <property type="entry name" value="MFS_Efflux_Transporters"/>
</dbReference>
<dbReference type="EMBL" id="QIBW01000015">
    <property type="protein sequence ID" value="ROT88649.1"/>
    <property type="molecule type" value="Genomic_DNA"/>
</dbReference>
<feature type="transmembrane region" description="Helical" evidence="6">
    <location>
        <begin position="49"/>
        <end position="71"/>
    </location>
</feature>
<evidence type="ECO:0000313" key="9">
    <source>
        <dbReference type="Proteomes" id="UP000285258"/>
    </source>
</evidence>
<feature type="transmembrane region" description="Helical" evidence="6">
    <location>
        <begin position="104"/>
        <end position="125"/>
    </location>
</feature>
<feature type="transmembrane region" description="Helical" evidence="6">
    <location>
        <begin position="166"/>
        <end position="187"/>
    </location>
</feature>
<evidence type="ECO:0000256" key="6">
    <source>
        <dbReference type="SAM" id="Phobius"/>
    </source>
</evidence>
<feature type="domain" description="Major facilitator superfamily (MFS) profile" evidence="7">
    <location>
        <begin position="9"/>
        <end position="394"/>
    </location>
</feature>
<keyword evidence="4 6" id="KW-1133">Transmembrane helix</keyword>
<dbReference type="GO" id="GO:0005886">
    <property type="term" value="C:plasma membrane"/>
    <property type="evidence" value="ECO:0007669"/>
    <property type="project" value="UniProtKB-SubCell"/>
</dbReference>
<dbReference type="Proteomes" id="UP000285258">
    <property type="component" value="Unassembled WGS sequence"/>
</dbReference>
<keyword evidence="2" id="KW-1003">Cell membrane</keyword>
<comment type="caution">
    <text evidence="8">The sequence shown here is derived from an EMBL/GenBank/DDBJ whole genome shotgun (WGS) entry which is preliminary data.</text>
</comment>
<dbReference type="InterPro" id="IPR036259">
    <property type="entry name" value="MFS_trans_sf"/>
</dbReference>
<evidence type="ECO:0000256" key="3">
    <source>
        <dbReference type="ARBA" id="ARBA00022692"/>
    </source>
</evidence>
<dbReference type="InterPro" id="IPR011701">
    <property type="entry name" value="MFS"/>
</dbReference>
<dbReference type="GO" id="GO:0022857">
    <property type="term" value="F:transmembrane transporter activity"/>
    <property type="evidence" value="ECO:0007669"/>
    <property type="project" value="InterPro"/>
</dbReference>
<evidence type="ECO:0000256" key="5">
    <source>
        <dbReference type="ARBA" id="ARBA00023136"/>
    </source>
</evidence>
<dbReference type="Pfam" id="PF07690">
    <property type="entry name" value="MFS_1"/>
    <property type="match status" value="1"/>
</dbReference>
<keyword evidence="3 6" id="KW-0812">Transmembrane</keyword>
<dbReference type="RefSeq" id="WP_096226510.1">
    <property type="nucleotide sequence ID" value="NZ_CP168029.1"/>
</dbReference>
<evidence type="ECO:0000256" key="1">
    <source>
        <dbReference type="ARBA" id="ARBA00004651"/>
    </source>
</evidence>
<gene>
    <name evidence="8" type="ORF">DMP12_11340</name>
</gene>
<feature type="transmembrane region" description="Helical" evidence="6">
    <location>
        <begin position="249"/>
        <end position="269"/>
    </location>
</feature>
<sequence length="394" mass="40892">MSTSKKYGNWALIAVVMLLFGTAIATIQFKVPVVMGDIMANMGMDASSASWLMSIFTFVGIILALPTGALAKRFGPKTMLLAAAAIIAVGSLLGAFAGNGMVLIVSRAIEGVAFIFVTICGPLAVQKYVSPDKIGSATGIWALWVCLGSVVGGVLTPTLYASTGFAGVWVIYAAAAVVFAIVVAVIVKNPGEALEGAADAPTEGKVGYGELVKPNILLFFAAFLVFNMTLMAVLSFGPTFLQQQGVDPTLSGFVSTLPMLLAVISSPLFGALSDKLGRCKPLYLAAMLVMGPCTLLLLTQTGPLMWVGAIVMGLVGLGGPVMCLTSYINVLGRPELMSIGMGVLMLVQSLGQFLGTWLVPLLLGPDVSSWMLTGIVMCVIGFAGTAALALCKFR</sequence>
<dbReference type="Gene3D" id="1.20.1250.20">
    <property type="entry name" value="MFS general substrate transporter like domains"/>
    <property type="match status" value="2"/>
</dbReference>
<proteinExistence type="predicted"/>
<name>A0A423UI54_9ACTN</name>
<feature type="transmembrane region" description="Helical" evidence="6">
    <location>
        <begin position="336"/>
        <end position="358"/>
    </location>
</feature>
<dbReference type="InterPro" id="IPR020846">
    <property type="entry name" value="MFS_dom"/>
</dbReference>
<keyword evidence="5 6" id="KW-0472">Membrane</keyword>
<comment type="subcellular location">
    <subcellularLocation>
        <location evidence="1">Cell membrane</location>
        <topology evidence="1">Multi-pass membrane protein</topology>
    </subcellularLocation>
</comment>
<feature type="transmembrane region" description="Helical" evidence="6">
    <location>
        <begin position="370"/>
        <end position="391"/>
    </location>
</feature>